<dbReference type="KEGG" id="bvs:BARVI_01815"/>
<dbReference type="Proteomes" id="UP000018901">
    <property type="component" value="Chromosome"/>
</dbReference>
<dbReference type="STRING" id="880074.BARVI_01815"/>
<sequence length="78" mass="8789">MKKRVGGVFLSDFIEKTRIGNSSKNITPAVPPQTTTVLPVQFVSAPSHEEIKIAKISVQIIVLYKRIAKFVRYYLLLT</sequence>
<reference evidence="1 2" key="1">
    <citation type="submission" date="2013-12" db="EMBL/GenBank/DDBJ databases">
        <authorList>
            <consortium name="DOE Joint Genome Institute"/>
            <person name="Eisen J."/>
            <person name="Huntemann M."/>
            <person name="Han J."/>
            <person name="Chen A."/>
            <person name="Kyrpides N."/>
            <person name="Mavromatis K."/>
            <person name="Markowitz V."/>
            <person name="Palaniappan K."/>
            <person name="Ivanova N."/>
            <person name="Schaumberg A."/>
            <person name="Pati A."/>
            <person name="Liolios K."/>
            <person name="Nordberg H.P."/>
            <person name="Cantor M.N."/>
            <person name="Hua S.X."/>
            <person name="Woyke T."/>
        </authorList>
    </citation>
    <scope>NUCLEOTIDE SEQUENCE [LARGE SCALE GENOMIC DNA]</scope>
    <source>
        <strain evidence="2">DSM 18177</strain>
    </source>
</reference>
<organism evidence="1 2">
    <name type="scientific">Barnesiella viscericola DSM 18177</name>
    <dbReference type="NCBI Taxonomy" id="880074"/>
    <lineage>
        <taxon>Bacteria</taxon>
        <taxon>Pseudomonadati</taxon>
        <taxon>Bacteroidota</taxon>
        <taxon>Bacteroidia</taxon>
        <taxon>Bacteroidales</taxon>
        <taxon>Barnesiellaceae</taxon>
        <taxon>Barnesiella</taxon>
    </lineage>
</organism>
<proteinExistence type="predicted"/>
<name>W0ES38_9BACT</name>
<accession>W0ES38</accession>
<dbReference type="EMBL" id="CP007034">
    <property type="protein sequence ID" value="AHF13577.1"/>
    <property type="molecule type" value="Genomic_DNA"/>
</dbReference>
<dbReference type="AlphaFoldDB" id="W0ES38"/>
<protein>
    <submittedName>
        <fullName evidence="1">Uncharacterized protein</fullName>
    </submittedName>
</protein>
<gene>
    <name evidence="1" type="ORF">BARVI_01815</name>
</gene>
<keyword evidence="2" id="KW-1185">Reference proteome</keyword>
<dbReference type="HOGENOM" id="CLU_2614867_0_0_10"/>
<evidence type="ECO:0000313" key="2">
    <source>
        <dbReference type="Proteomes" id="UP000018901"/>
    </source>
</evidence>
<evidence type="ECO:0000313" key="1">
    <source>
        <dbReference type="EMBL" id="AHF13577.1"/>
    </source>
</evidence>